<name>A0A8J5WBI6_ZIZPA</name>
<dbReference type="PANTHER" id="PTHR33223">
    <property type="entry name" value="CCHC-TYPE DOMAIN-CONTAINING PROTEIN"/>
    <property type="match status" value="1"/>
</dbReference>
<dbReference type="InterPro" id="IPR005162">
    <property type="entry name" value="Retrotrans_gag_dom"/>
</dbReference>
<comment type="caution">
    <text evidence="3">The sequence shown here is derived from an EMBL/GenBank/DDBJ whole genome shotgun (WGS) entry which is preliminary data.</text>
</comment>
<evidence type="ECO:0000259" key="2">
    <source>
        <dbReference type="Pfam" id="PF03732"/>
    </source>
</evidence>
<dbReference type="OrthoDB" id="786614at2759"/>
<feature type="compositionally biased region" description="Polar residues" evidence="1">
    <location>
        <begin position="163"/>
        <end position="173"/>
    </location>
</feature>
<evidence type="ECO:0000313" key="3">
    <source>
        <dbReference type="EMBL" id="KAG8087713.1"/>
    </source>
</evidence>
<protein>
    <recommendedName>
        <fullName evidence="2">Retrotransposon gag domain-containing protein</fullName>
    </recommendedName>
</protein>
<organism evidence="3 4">
    <name type="scientific">Zizania palustris</name>
    <name type="common">Northern wild rice</name>
    <dbReference type="NCBI Taxonomy" id="103762"/>
    <lineage>
        <taxon>Eukaryota</taxon>
        <taxon>Viridiplantae</taxon>
        <taxon>Streptophyta</taxon>
        <taxon>Embryophyta</taxon>
        <taxon>Tracheophyta</taxon>
        <taxon>Spermatophyta</taxon>
        <taxon>Magnoliopsida</taxon>
        <taxon>Liliopsida</taxon>
        <taxon>Poales</taxon>
        <taxon>Poaceae</taxon>
        <taxon>BOP clade</taxon>
        <taxon>Oryzoideae</taxon>
        <taxon>Oryzeae</taxon>
        <taxon>Zizaniinae</taxon>
        <taxon>Zizania</taxon>
    </lineage>
</organism>
<evidence type="ECO:0000313" key="4">
    <source>
        <dbReference type="Proteomes" id="UP000729402"/>
    </source>
</evidence>
<reference evidence="3" key="2">
    <citation type="submission" date="2021-02" db="EMBL/GenBank/DDBJ databases">
        <authorList>
            <person name="Kimball J.A."/>
            <person name="Haas M.W."/>
            <person name="Macchietto M."/>
            <person name="Kono T."/>
            <person name="Duquette J."/>
            <person name="Shao M."/>
        </authorList>
    </citation>
    <scope>NUCLEOTIDE SEQUENCE</scope>
    <source>
        <tissue evidence="3">Fresh leaf tissue</tissue>
    </source>
</reference>
<dbReference type="AlphaFoldDB" id="A0A8J5WBI6"/>
<accession>A0A8J5WBI6</accession>
<dbReference type="Proteomes" id="UP000729402">
    <property type="component" value="Unassembled WGS sequence"/>
</dbReference>
<proteinExistence type="predicted"/>
<feature type="region of interest" description="Disordered" evidence="1">
    <location>
        <begin position="142"/>
        <end position="211"/>
    </location>
</feature>
<sequence>MVQCNPVEKVLYASHQLQGHVTNWWENFRASHANVANIEWAEFAEAFKASYIPYNLLELKREEFDRLHQGGSSLTEYLNRFTRLSRYASDEVDTDKKETRRFLKGIDTNLRVQLVGLDFPDFQTLVNKAILIESARKEADDFHKRKNFQQSNSSRGISRPHLSKSSQTQNTTFHRPRPRNFTHPTGQPTYLPPTPHYLQNPPPRPTHINPG</sequence>
<dbReference type="Pfam" id="PF03732">
    <property type="entry name" value="Retrotrans_gag"/>
    <property type="match status" value="1"/>
</dbReference>
<dbReference type="EMBL" id="JAAALK010000082">
    <property type="protein sequence ID" value="KAG8087713.1"/>
    <property type="molecule type" value="Genomic_DNA"/>
</dbReference>
<feature type="domain" description="Retrotransposon gag" evidence="2">
    <location>
        <begin position="12"/>
        <end position="107"/>
    </location>
</feature>
<keyword evidence="4" id="KW-1185">Reference proteome</keyword>
<dbReference type="PANTHER" id="PTHR33223:SF11">
    <property type="entry name" value="ELEMENT PROTEIN, PUTATIVE-RELATED"/>
    <property type="match status" value="1"/>
</dbReference>
<gene>
    <name evidence="3" type="ORF">GUJ93_ZPchr0010g9091</name>
</gene>
<feature type="compositionally biased region" description="Pro residues" evidence="1">
    <location>
        <begin position="190"/>
        <end position="205"/>
    </location>
</feature>
<reference evidence="3" key="1">
    <citation type="journal article" date="2021" name="bioRxiv">
        <title>Whole Genome Assembly and Annotation of Northern Wild Rice, Zizania palustris L., Supports a Whole Genome Duplication in the Zizania Genus.</title>
        <authorList>
            <person name="Haas M."/>
            <person name="Kono T."/>
            <person name="Macchietto M."/>
            <person name="Millas R."/>
            <person name="McGilp L."/>
            <person name="Shao M."/>
            <person name="Duquette J."/>
            <person name="Hirsch C.N."/>
            <person name="Kimball J."/>
        </authorList>
    </citation>
    <scope>NUCLEOTIDE SEQUENCE</scope>
    <source>
        <tissue evidence="3">Fresh leaf tissue</tissue>
    </source>
</reference>
<evidence type="ECO:0000256" key="1">
    <source>
        <dbReference type="SAM" id="MobiDB-lite"/>
    </source>
</evidence>